<evidence type="ECO:0000313" key="3">
    <source>
        <dbReference type="Proteomes" id="UP000540191"/>
    </source>
</evidence>
<organism evidence="2 3">
    <name type="scientific">Micrococcus cohnii</name>
    <dbReference type="NCBI Taxonomy" id="993416"/>
    <lineage>
        <taxon>Bacteria</taxon>
        <taxon>Bacillati</taxon>
        <taxon>Actinomycetota</taxon>
        <taxon>Actinomycetes</taxon>
        <taxon>Micrococcales</taxon>
        <taxon>Micrococcaceae</taxon>
        <taxon>Micrococcus</taxon>
    </lineage>
</organism>
<dbReference type="GO" id="GO:0005975">
    <property type="term" value="P:carbohydrate metabolic process"/>
    <property type="evidence" value="ECO:0007669"/>
    <property type="project" value="UniProtKB-ARBA"/>
</dbReference>
<name>A0A7W7GN09_9MICC</name>
<dbReference type="AlphaFoldDB" id="A0A7W7GN09"/>
<dbReference type="SUPFAM" id="SSF49299">
    <property type="entry name" value="PKD domain"/>
    <property type="match status" value="1"/>
</dbReference>
<comment type="caution">
    <text evidence="2">The sequence shown here is derived from an EMBL/GenBank/DDBJ whole genome shotgun (WGS) entry which is preliminary data.</text>
</comment>
<gene>
    <name evidence="2" type="ORF">HDA30_000594</name>
</gene>
<proteinExistence type="predicted"/>
<keyword evidence="3" id="KW-1185">Reference proteome</keyword>
<dbReference type="InterPro" id="IPR000601">
    <property type="entry name" value="PKD_dom"/>
</dbReference>
<dbReference type="RefSeq" id="WP_246418686.1">
    <property type="nucleotide sequence ID" value="NZ_JACHNA010000001.1"/>
</dbReference>
<dbReference type="Pfam" id="PF00801">
    <property type="entry name" value="PKD"/>
    <property type="match status" value="1"/>
</dbReference>
<evidence type="ECO:0000259" key="1">
    <source>
        <dbReference type="PROSITE" id="PS50093"/>
    </source>
</evidence>
<reference evidence="2 3" key="1">
    <citation type="submission" date="2020-08" db="EMBL/GenBank/DDBJ databases">
        <title>Sequencing the genomes of 1000 actinobacteria strains.</title>
        <authorList>
            <person name="Klenk H.-P."/>
        </authorList>
    </citation>
    <scope>NUCLEOTIDE SEQUENCE [LARGE SCALE GENOMIC DNA]</scope>
    <source>
        <strain evidence="2 3">DSM 23974</strain>
    </source>
</reference>
<dbReference type="Gene3D" id="2.60.40.10">
    <property type="entry name" value="Immunoglobulins"/>
    <property type="match status" value="1"/>
</dbReference>
<feature type="domain" description="PKD" evidence="1">
    <location>
        <begin position="95"/>
        <end position="145"/>
    </location>
</feature>
<dbReference type="Proteomes" id="UP000540191">
    <property type="component" value="Unassembled WGS sequence"/>
</dbReference>
<sequence length="210" mass="23366">MKYLTINRRGSKVTYRSSMAECVDADRERVGSDDSDREPNVTIDEIRSLLVDAPEIKHNEDGLSLRNAHINFYTDAETVTIDHEIDGVDLTIRAEPQSYTWDYGDGSAPRTTTMPGEQATEFDVETATSHVYEQTGTYDVQLTTTYAGSYSLDGGRTWTSVPGDIDLESDPVEADIWRVETRNVSDDCATNPRSWGCGSVYQNEESASGR</sequence>
<dbReference type="InterPro" id="IPR013783">
    <property type="entry name" value="Ig-like_fold"/>
</dbReference>
<accession>A0A7W7GN09</accession>
<dbReference type="PROSITE" id="PS50093">
    <property type="entry name" value="PKD"/>
    <property type="match status" value="1"/>
</dbReference>
<dbReference type="CDD" id="cd00146">
    <property type="entry name" value="PKD"/>
    <property type="match status" value="1"/>
</dbReference>
<evidence type="ECO:0000313" key="2">
    <source>
        <dbReference type="EMBL" id="MBB4735086.1"/>
    </source>
</evidence>
<dbReference type="InterPro" id="IPR035986">
    <property type="entry name" value="PKD_dom_sf"/>
</dbReference>
<dbReference type="EMBL" id="JACHNA010000001">
    <property type="protein sequence ID" value="MBB4735086.1"/>
    <property type="molecule type" value="Genomic_DNA"/>
</dbReference>
<protein>
    <recommendedName>
        <fullName evidence="1">PKD domain-containing protein</fullName>
    </recommendedName>
</protein>